<keyword evidence="10 14" id="KW-0486">Methionine biosynthesis</keyword>
<dbReference type="FunFam" id="3.30.360.10:FF:000005">
    <property type="entry name" value="Homoserine dehydrogenase"/>
    <property type="match status" value="1"/>
</dbReference>
<dbReference type="InterPro" id="IPR005106">
    <property type="entry name" value="Asp/hSer_DH_NAD-bd"/>
</dbReference>
<evidence type="ECO:0000313" key="18">
    <source>
        <dbReference type="EMBL" id="SDK27694.1"/>
    </source>
</evidence>
<feature type="domain" description="Homoserine dehydrogenase catalytic" evidence="16">
    <location>
        <begin position="133"/>
        <end position="310"/>
    </location>
</feature>
<evidence type="ECO:0000256" key="5">
    <source>
        <dbReference type="ARBA" id="ARBA00013376"/>
    </source>
</evidence>
<reference evidence="19" key="1">
    <citation type="submission" date="2016-10" db="EMBL/GenBank/DDBJ databases">
        <authorList>
            <person name="Varghese N."/>
            <person name="Submissions S."/>
        </authorList>
    </citation>
    <scope>NUCLEOTIDE SEQUENCE [LARGE SCALE GENOMIC DNA]</scope>
    <source>
        <strain evidence="19">CGMCC 1.8895</strain>
    </source>
</reference>
<evidence type="ECO:0000259" key="16">
    <source>
        <dbReference type="Pfam" id="PF00742"/>
    </source>
</evidence>
<dbReference type="Gene3D" id="3.30.360.10">
    <property type="entry name" value="Dihydrodipicolinate Reductase, domain 2"/>
    <property type="match status" value="1"/>
</dbReference>
<keyword evidence="8 14" id="KW-0560">Oxidoreductase</keyword>
<dbReference type="Pfam" id="PF00742">
    <property type="entry name" value="Homoserine_dh"/>
    <property type="match status" value="1"/>
</dbReference>
<evidence type="ECO:0000256" key="12">
    <source>
        <dbReference type="PIRSR" id="PIRSR000098-1"/>
    </source>
</evidence>
<keyword evidence="19" id="KW-1185">Reference proteome</keyword>
<evidence type="ECO:0000256" key="11">
    <source>
        <dbReference type="ARBA" id="ARBA00048841"/>
    </source>
</evidence>
<dbReference type="Gene3D" id="3.40.50.720">
    <property type="entry name" value="NAD(P)-binding Rossmann-like Domain"/>
    <property type="match status" value="1"/>
</dbReference>
<dbReference type="InterPro" id="IPR019811">
    <property type="entry name" value="HDH_CS"/>
</dbReference>
<dbReference type="Pfam" id="PF03447">
    <property type="entry name" value="NAD_binding_3"/>
    <property type="match status" value="1"/>
</dbReference>
<dbReference type="PIRSF" id="PIRSF000098">
    <property type="entry name" value="Homoser_dehydrog"/>
    <property type="match status" value="1"/>
</dbReference>
<dbReference type="InterPro" id="IPR036291">
    <property type="entry name" value="NAD(P)-bd_dom_sf"/>
</dbReference>
<dbReference type="GO" id="GO:0050661">
    <property type="term" value="F:NADP binding"/>
    <property type="evidence" value="ECO:0007669"/>
    <property type="project" value="InterPro"/>
</dbReference>
<dbReference type="GO" id="GO:0009086">
    <property type="term" value="P:methionine biosynthetic process"/>
    <property type="evidence" value="ECO:0007669"/>
    <property type="project" value="UniProtKB-KW"/>
</dbReference>
<evidence type="ECO:0000256" key="1">
    <source>
        <dbReference type="ARBA" id="ARBA00005056"/>
    </source>
</evidence>
<proteinExistence type="inferred from homology"/>
<comment type="pathway">
    <text evidence="2 14">Amino-acid biosynthesis; L-methionine biosynthesis via de novo pathway; L-homoserine from L-aspartate: step 3/3.</text>
</comment>
<dbReference type="AlphaFoldDB" id="A0A1G9ALJ7"/>
<protein>
    <recommendedName>
        <fullName evidence="5 14">Homoserine dehydrogenase</fullName>
        <ecNumber evidence="4 14">1.1.1.3</ecNumber>
    </recommendedName>
</protein>
<gene>
    <name evidence="18" type="ORF">SAMN05216216_101302</name>
</gene>
<evidence type="ECO:0000313" key="19">
    <source>
        <dbReference type="Proteomes" id="UP000199008"/>
    </source>
</evidence>
<dbReference type="SUPFAM" id="SSF55347">
    <property type="entry name" value="Glyceraldehyde-3-phosphate dehydrogenase-like, C-terminal domain"/>
    <property type="match status" value="1"/>
</dbReference>
<comment type="similarity">
    <text evidence="3 15">Belongs to the homoserine dehydrogenase family.</text>
</comment>
<keyword evidence="7 14" id="KW-0791">Threonine biosynthesis</keyword>
<dbReference type="PANTHER" id="PTHR43331">
    <property type="entry name" value="HOMOSERINE DEHYDROGENASE"/>
    <property type="match status" value="1"/>
</dbReference>
<dbReference type="STRING" id="576118.SAMN05216216_101302"/>
<name>A0A1G9ALJ7_9BACL</name>
<feature type="binding site" evidence="13">
    <location>
        <position position="186"/>
    </location>
    <ligand>
        <name>L-homoserine</name>
        <dbReference type="ChEBI" id="CHEBI:57476"/>
    </ligand>
</feature>
<evidence type="ECO:0000256" key="13">
    <source>
        <dbReference type="PIRSR" id="PIRSR000098-2"/>
    </source>
</evidence>
<dbReference type="InterPro" id="IPR016204">
    <property type="entry name" value="HDH"/>
</dbReference>
<accession>A0A1G9ALJ7</accession>
<comment type="pathway">
    <text evidence="1 14">Amino-acid biosynthesis; L-threonine biosynthesis; L-threonine from L-aspartate: step 3/5.</text>
</comment>
<dbReference type="UniPathway" id="UPA00051">
    <property type="reaction ID" value="UER00465"/>
</dbReference>
<evidence type="ECO:0000256" key="14">
    <source>
        <dbReference type="RuleBase" id="RU000579"/>
    </source>
</evidence>
<evidence type="ECO:0000259" key="17">
    <source>
        <dbReference type="Pfam" id="PF03447"/>
    </source>
</evidence>
<dbReference type="Proteomes" id="UP000199008">
    <property type="component" value="Unassembled WGS sequence"/>
</dbReference>
<feature type="domain" description="Aspartate/homoserine dehydrogenase NAD-binding" evidence="17">
    <location>
        <begin position="7"/>
        <end position="125"/>
    </location>
</feature>
<dbReference type="UniPathway" id="UPA00050">
    <property type="reaction ID" value="UER00063"/>
</dbReference>
<dbReference type="EMBL" id="FNFY01000001">
    <property type="protein sequence ID" value="SDK27694.1"/>
    <property type="molecule type" value="Genomic_DNA"/>
</dbReference>
<evidence type="ECO:0000256" key="3">
    <source>
        <dbReference type="ARBA" id="ARBA00006753"/>
    </source>
</evidence>
<evidence type="ECO:0000256" key="9">
    <source>
        <dbReference type="ARBA" id="ARBA00023053"/>
    </source>
</evidence>
<dbReference type="OrthoDB" id="9808167at2"/>
<evidence type="ECO:0000256" key="4">
    <source>
        <dbReference type="ARBA" id="ARBA00013213"/>
    </source>
</evidence>
<dbReference type="EC" id="1.1.1.3" evidence="4 14"/>
<evidence type="ECO:0000256" key="10">
    <source>
        <dbReference type="ARBA" id="ARBA00023167"/>
    </source>
</evidence>
<feature type="active site" description="Proton donor" evidence="12">
    <location>
        <position position="201"/>
    </location>
</feature>
<evidence type="ECO:0000256" key="8">
    <source>
        <dbReference type="ARBA" id="ARBA00023002"/>
    </source>
</evidence>
<dbReference type="Gene3D" id="3.30.70.260">
    <property type="match status" value="1"/>
</dbReference>
<dbReference type="PANTHER" id="PTHR43331:SF1">
    <property type="entry name" value="HOMOSERINE DEHYDROGENASE"/>
    <property type="match status" value="1"/>
</dbReference>
<dbReference type="GO" id="GO:0004412">
    <property type="term" value="F:homoserine dehydrogenase activity"/>
    <property type="evidence" value="ECO:0007669"/>
    <property type="project" value="UniProtKB-EC"/>
</dbReference>
<dbReference type="GO" id="GO:0009088">
    <property type="term" value="P:threonine biosynthetic process"/>
    <property type="evidence" value="ECO:0007669"/>
    <property type="project" value="UniProtKB-UniPathway"/>
</dbReference>
<keyword evidence="13 14" id="KW-0521">NADP</keyword>
<feature type="binding site" evidence="13">
    <location>
        <position position="101"/>
    </location>
    <ligand>
        <name>NADPH</name>
        <dbReference type="ChEBI" id="CHEBI:57783"/>
    </ligand>
</feature>
<sequence length="400" mass="43359">MKIAVLGMGTVGSGVVNVLNTNKNKIESLLGEEVTVTHVLAKNIDKARDIDLSGIQLTDKVEDIYEADIDAVIEVMGGIDNTYEIILQFLKNRIHVVTANKDLLAERIDDLVAVANENEVHLNYEASVAGGVPIIKTIENSLNANQISEVMGILNGTTNYILTKMTVDGWTYDDALEDAKAKGYAEADPTNDVEGIDALRKIVLLSRLSFNKKVDIKDVPSIGITKVESEDIQIAKNLGYVMKLVGIGKYSDSLSASVEPIFFKADHQLASVNYEKNAVYVIGNAVGETMYYGPGAGSLETASAVVSDLIDVLTTPVKGNFAPSEKAVIQNEEVEYQYYLRFNNDESAVKSALNDAGIGHELNNENDNVVAITEKVNKNQLDEALVGLETAARYPVIGDE</sequence>
<keyword evidence="9" id="KW-0915">Sodium</keyword>
<evidence type="ECO:0000256" key="7">
    <source>
        <dbReference type="ARBA" id="ARBA00022697"/>
    </source>
</evidence>
<dbReference type="NCBIfam" id="NF004976">
    <property type="entry name" value="PRK06349.1"/>
    <property type="match status" value="1"/>
</dbReference>
<dbReference type="SUPFAM" id="SSF51735">
    <property type="entry name" value="NAD(P)-binding Rossmann-fold domains"/>
    <property type="match status" value="1"/>
</dbReference>
<dbReference type="RefSeq" id="WP_092983942.1">
    <property type="nucleotide sequence ID" value="NZ_FNFY01000001.1"/>
</dbReference>
<dbReference type="PROSITE" id="PS01042">
    <property type="entry name" value="HOMOSER_DHGENASE"/>
    <property type="match status" value="1"/>
</dbReference>
<keyword evidence="6 14" id="KW-0028">Amino-acid biosynthesis</keyword>
<dbReference type="InterPro" id="IPR001342">
    <property type="entry name" value="HDH_cat"/>
</dbReference>
<evidence type="ECO:0000256" key="2">
    <source>
        <dbReference type="ARBA" id="ARBA00005062"/>
    </source>
</evidence>
<comment type="catalytic activity">
    <reaction evidence="11">
        <text>L-homoserine + NADP(+) = L-aspartate 4-semialdehyde + NADPH + H(+)</text>
        <dbReference type="Rhea" id="RHEA:15761"/>
        <dbReference type="ChEBI" id="CHEBI:15378"/>
        <dbReference type="ChEBI" id="CHEBI:57476"/>
        <dbReference type="ChEBI" id="CHEBI:57783"/>
        <dbReference type="ChEBI" id="CHEBI:58349"/>
        <dbReference type="ChEBI" id="CHEBI:537519"/>
        <dbReference type="EC" id="1.1.1.3"/>
    </reaction>
    <physiologicalReaction direction="right-to-left" evidence="11">
        <dbReference type="Rhea" id="RHEA:15763"/>
    </physiologicalReaction>
</comment>
<feature type="binding site" evidence="13">
    <location>
        <begin position="6"/>
        <end position="13"/>
    </location>
    <ligand>
        <name>NADP(+)</name>
        <dbReference type="ChEBI" id="CHEBI:58349"/>
    </ligand>
</feature>
<organism evidence="18 19">
    <name type="scientific">Lacicoccus qingdaonensis</name>
    <dbReference type="NCBI Taxonomy" id="576118"/>
    <lineage>
        <taxon>Bacteria</taxon>
        <taxon>Bacillati</taxon>
        <taxon>Bacillota</taxon>
        <taxon>Bacilli</taxon>
        <taxon>Bacillales</taxon>
        <taxon>Salinicoccaceae</taxon>
        <taxon>Lacicoccus</taxon>
    </lineage>
</organism>
<evidence type="ECO:0000256" key="6">
    <source>
        <dbReference type="ARBA" id="ARBA00022605"/>
    </source>
</evidence>
<evidence type="ECO:0000256" key="15">
    <source>
        <dbReference type="RuleBase" id="RU004171"/>
    </source>
</evidence>